<name>A0A1I2D3X5_9BACI</name>
<organism evidence="2 3">
    <name type="scientific">Alteribacillus iranensis</name>
    <dbReference type="NCBI Taxonomy" id="930128"/>
    <lineage>
        <taxon>Bacteria</taxon>
        <taxon>Bacillati</taxon>
        <taxon>Bacillota</taxon>
        <taxon>Bacilli</taxon>
        <taxon>Bacillales</taxon>
        <taxon>Bacillaceae</taxon>
        <taxon>Alteribacillus</taxon>
    </lineage>
</organism>
<accession>A0A1I2D3X5</accession>
<evidence type="ECO:0000313" key="3">
    <source>
        <dbReference type="Proteomes" id="UP000199516"/>
    </source>
</evidence>
<dbReference type="AlphaFoldDB" id="A0A1I2D3X5"/>
<feature type="chain" id="PRO_5011681302" evidence="1">
    <location>
        <begin position="25"/>
        <end position="201"/>
    </location>
</feature>
<protein>
    <submittedName>
        <fullName evidence="2">Uncharacterized protein</fullName>
    </submittedName>
</protein>
<reference evidence="2 3" key="1">
    <citation type="submission" date="2016-10" db="EMBL/GenBank/DDBJ databases">
        <authorList>
            <person name="de Groot N.N."/>
        </authorList>
    </citation>
    <scope>NUCLEOTIDE SEQUENCE [LARGE SCALE GENOMIC DNA]</scope>
    <source>
        <strain evidence="2 3">DSM 23995</strain>
    </source>
</reference>
<dbReference type="RefSeq" id="WP_091660847.1">
    <property type="nucleotide sequence ID" value="NZ_FONT01000003.1"/>
</dbReference>
<dbReference type="Proteomes" id="UP000199516">
    <property type="component" value="Unassembled WGS sequence"/>
</dbReference>
<keyword evidence="3" id="KW-1185">Reference proteome</keyword>
<evidence type="ECO:0000256" key="1">
    <source>
        <dbReference type="SAM" id="SignalP"/>
    </source>
</evidence>
<keyword evidence="1" id="KW-0732">Signal</keyword>
<gene>
    <name evidence="2" type="ORF">SAMN05192532_103392</name>
</gene>
<dbReference type="EMBL" id="FONT01000003">
    <property type="protein sequence ID" value="SFE75211.1"/>
    <property type="molecule type" value="Genomic_DNA"/>
</dbReference>
<proteinExistence type="predicted"/>
<sequence length="201" mass="23643">MKKFTVMLFFTVLLNVQVTNTATADTWVNGYTRDDGTYVEGHFRSDPDGYFWNNYSSYGNVNPYTGERGTKLPFDNNYGSFESSTRSDWSYDSSRSDYGREWGSENDWRYDSYDSNLDTDWGYSKDAGIRSSGDYHWYHSEGSDWEYDNNDSLFDNDWNDRYSESNETDWGYDSEFDVGSHDDSYESTFESDWGYDSGYDW</sequence>
<dbReference type="STRING" id="930128.SAMN05192532_103392"/>
<feature type="signal peptide" evidence="1">
    <location>
        <begin position="1"/>
        <end position="24"/>
    </location>
</feature>
<evidence type="ECO:0000313" key="2">
    <source>
        <dbReference type="EMBL" id="SFE75211.1"/>
    </source>
</evidence>
<dbReference type="OrthoDB" id="965391at2"/>